<protein>
    <submittedName>
        <fullName evidence="1">Uncharacterized protein</fullName>
    </submittedName>
</protein>
<dbReference type="EMBL" id="MTHB01000027">
    <property type="protein sequence ID" value="OXC80021.1"/>
    <property type="molecule type" value="Genomic_DNA"/>
</dbReference>
<evidence type="ECO:0000313" key="1">
    <source>
        <dbReference type="EMBL" id="OXC80021.1"/>
    </source>
</evidence>
<comment type="caution">
    <text evidence="1">The sequence shown here is derived from an EMBL/GenBank/DDBJ whole genome shotgun (WGS) entry which is preliminary data.</text>
</comment>
<dbReference type="AlphaFoldDB" id="A0A226X9A6"/>
<reference evidence="2" key="1">
    <citation type="submission" date="2017-01" db="EMBL/GenBank/DDBJ databases">
        <title>Genome Analysis of Deinococcus marmoris KOPRI26562.</title>
        <authorList>
            <person name="Kim J.H."/>
            <person name="Oh H.-M."/>
        </authorList>
    </citation>
    <scope>NUCLEOTIDE SEQUENCE [LARGE SCALE GENOMIC DNA]</scope>
    <source>
        <strain evidence="2">PAMC 26633</strain>
    </source>
</reference>
<accession>A0A226X9A6</accession>
<organism evidence="1 2">
    <name type="scientific">Caballeronia sordidicola</name>
    <name type="common">Burkholderia sordidicola</name>
    <dbReference type="NCBI Taxonomy" id="196367"/>
    <lineage>
        <taxon>Bacteria</taxon>
        <taxon>Pseudomonadati</taxon>
        <taxon>Pseudomonadota</taxon>
        <taxon>Betaproteobacteria</taxon>
        <taxon>Burkholderiales</taxon>
        <taxon>Burkholderiaceae</taxon>
        <taxon>Caballeronia</taxon>
    </lineage>
</organism>
<evidence type="ECO:0000313" key="2">
    <source>
        <dbReference type="Proteomes" id="UP000214720"/>
    </source>
</evidence>
<dbReference type="Proteomes" id="UP000214720">
    <property type="component" value="Unassembled WGS sequence"/>
</dbReference>
<proteinExistence type="predicted"/>
<name>A0A226X9A6_CABSO</name>
<sequence length="44" mass="4808">MKPGRSVVVSSNSGRCMPQCREMPIVSVAAQYAPVFYASLFSVR</sequence>
<gene>
    <name evidence="1" type="ORF">BSU04_04315</name>
</gene>